<evidence type="ECO:0000313" key="3">
    <source>
        <dbReference type="WBParaSite" id="snap_masked-unitig_20427-processed-gene-0.1-mRNA-1"/>
    </source>
</evidence>
<name>A0A1I8JNX5_9PLAT</name>
<protein>
    <submittedName>
        <fullName evidence="3">Protein kinase domain-containing protein</fullName>
    </submittedName>
</protein>
<dbReference type="Proteomes" id="UP000095280">
    <property type="component" value="Unplaced"/>
</dbReference>
<organism evidence="2 3">
    <name type="scientific">Macrostomum lignano</name>
    <dbReference type="NCBI Taxonomy" id="282301"/>
    <lineage>
        <taxon>Eukaryota</taxon>
        <taxon>Metazoa</taxon>
        <taxon>Spiralia</taxon>
        <taxon>Lophotrochozoa</taxon>
        <taxon>Platyhelminthes</taxon>
        <taxon>Rhabditophora</taxon>
        <taxon>Macrostomorpha</taxon>
        <taxon>Macrostomida</taxon>
        <taxon>Macrostomidae</taxon>
        <taxon>Macrostomum</taxon>
    </lineage>
</organism>
<accession>A0A1I8JNX5</accession>
<keyword evidence="2" id="KW-1185">Reference proteome</keyword>
<evidence type="ECO:0000313" key="2">
    <source>
        <dbReference type="Proteomes" id="UP000095280"/>
    </source>
</evidence>
<feature type="compositionally biased region" description="Basic and acidic residues" evidence="1">
    <location>
        <begin position="312"/>
        <end position="325"/>
    </location>
</feature>
<dbReference type="SUPFAM" id="SSF56112">
    <property type="entry name" value="Protein kinase-like (PK-like)"/>
    <property type="match status" value="1"/>
</dbReference>
<sequence length="352" mass="39235">KKISTSGRLVECLVDSHEQMVGQAPFSDFFAEDPLFRTATKWNGRELSSLAPSARFHVPRRCLNVATGYHQFPGIYQSISEAQLGLWCSGTVYAVRDSTQGEVAYGRLSVLRHCNLLSIEGVRLLETREPTIPRKMPSGHSSCTWTSCSSDVWQLMQNRQLTLRKRIWFGLQLARALEFLHSSASFIEIAAVDAELTTISRLLKSTGLTGQSLVGTADLFGTGDGHQQPAMISVPMSTALALLCGISDRTDLPCHTADLWDLMERCWDAQPRNRPPAKEVADALDYIEKPEKSSEEEATTGLPTEDSSSSCEKFEENRVVSDNRNEAQGQQLMNDIKARIGKFTYKYEEHVK</sequence>
<feature type="compositionally biased region" description="Basic and acidic residues" evidence="1">
    <location>
        <begin position="286"/>
        <end position="295"/>
    </location>
</feature>
<dbReference type="AlphaFoldDB" id="A0A1I8JNX5"/>
<dbReference type="WBParaSite" id="snap_masked-unitig_20427-processed-gene-0.1-mRNA-1">
    <property type="protein sequence ID" value="snap_masked-unitig_20427-processed-gene-0.1-mRNA-1"/>
    <property type="gene ID" value="snap_masked-unitig_20427-processed-gene-0.1"/>
</dbReference>
<dbReference type="InterPro" id="IPR011009">
    <property type="entry name" value="Kinase-like_dom_sf"/>
</dbReference>
<proteinExistence type="predicted"/>
<evidence type="ECO:0000256" key="1">
    <source>
        <dbReference type="SAM" id="MobiDB-lite"/>
    </source>
</evidence>
<reference evidence="3" key="1">
    <citation type="submission" date="2016-11" db="UniProtKB">
        <authorList>
            <consortium name="WormBaseParasite"/>
        </authorList>
    </citation>
    <scope>IDENTIFICATION</scope>
</reference>
<feature type="region of interest" description="Disordered" evidence="1">
    <location>
        <begin position="286"/>
        <end position="330"/>
    </location>
</feature>
<feature type="compositionally biased region" description="Polar residues" evidence="1">
    <location>
        <begin position="301"/>
        <end position="311"/>
    </location>
</feature>
<dbReference type="Gene3D" id="1.10.510.10">
    <property type="entry name" value="Transferase(Phosphotransferase) domain 1"/>
    <property type="match status" value="1"/>
</dbReference>